<proteinExistence type="predicted"/>
<dbReference type="InterPro" id="IPR009057">
    <property type="entry name" value="Homeodomain-like_sf"/>
</dbReference>
<name>A0A0C3JNS6_PISTI</name>
<evidence type="ECO:0000313" key="2">
    <source>
        <dbReference type="Proteomes" id="UP000054217"/>
    </source>
</evidence>
<dbReference type="AlphaFoldDB" id="A0A0C3JNS6"/>
<gene>
    <name evidence="1" type="ORF">M404DRAFT_100789</name>
</gene>
<reference evidence="1 2" key="1">
    <citation type="submission" date="2014-04" db="EMBL/GenBank/DDBJ databases">
        <authorList>
            <consortium name="DOE Joint Genome Institute"/>
            <person name="Kuo A."/>
            <person name="Kohler A."/>
            <person name="Costa M.D."/>
            <person name="Nagy L.G."/>
            <person name="Floudas D."/>
            <person name="Copeland A."/>
            <person name="Barry K.W."/>
            <person name="Cichocki N."/>
            <person name="Veneault-Fourrey C."/>
            <person name="LaButti K."/>
            <person name="Lindquist E.A."/>
            <person name="Lipzen A."/>
            <person name="Lundell T."/>
            <person name="Morin E."/>
            <person name="Murat C."/>
            <person name="Sun H."/>
            <person name="Tunlid A."/>
            <person name="Henrissat B."/>
            <person name="Grigoriev I.V."/>
            <person name="Hibbett D.S."/>
            <person name="Martin F."/>
            <person name="Nordberg H.P."/>
            <person name="Cantor M.N."/>
            <person name="Hua S.X."/>
        </authorList>
    </citation>
    <scope>NUCLEOTIDE SEQUENCE [LARGE SCALE GENOMIC DNA]</scope>
    <source>
        <strain evidence="1 2">Marx 270</strain>
    </source>
</reference>
<keyword evidence="2" id="KW-1185">Reference proteome</keyword>
<dbReference type="STRING" id="870435.A0A0C3JNS6"/>
<organism evidence="1 2">
    <name type="scientific">Pisolithus tinctorius Marx 270</name>
    <dbReference type="NCBI Taxonomy" id="870435"/>
    <lineage>
        <taxon>Eukaryota</taxon>
        <taxon>Fungi</taxon>
        <taxon>Dikarya</taxon>
        <taxon>Basidiomycota</taxon>
        <taxon>Agaricomycotina</taxon>
        <taxon>Agaricomycetes</taxon>
        <taxon>Agaricomycetidae</taxon>
        <taxon>Boletales</taxon>
        <taxon>Sclerodermatineae</taxon>
        <taxon>Pisolithaceae</taxon>
        <taxon>Pisolithus</taxon>
    </lineage>
</organism>
<accession>A0A0C3JNS6</accession>
<protein>
    <submittedName>
        <fullName evidence="1">Uncharacterized protein</fullName>
    </submittedName>
</protein>
<dbReference type="EMBL" id="KN832007">
    <property type="protein sequence ID" value="KIN99146.1"/>
    <property type="molecule type" value="Genomic_DNA"/>
</dbReference>
<reference evidence="2" key="2">
    <citation type="submission" date="2015-01" db="EMBL/GenBank/DDBJ databases">
        <title>Evolutionary Origins and Diversification of the Mycorrhizal Mutualists.</title>
        <authorList>
            <consortium name="DOE Joint Genome Institute"/>
            <consortium name="Mycorrhizal Genomics Consortium"/>
            <person name="Kohler A."/>
            <person name="Kuo A."/>
            <person name="Nagy L.G."/>
            <person name="Floudas D."/>
            <person name="Copeland A."/>
            <person name="Barry K.W."/>
            <person name="Cichocki N."/>
            <person name="Veneault-Fourrey C."/>
            <person name="LaButti K."/>
            <person name="Lindquist E.A."/>
            <person name="Lipzen A."/>
            <person name="Lundell T."/>
            <person name="Morin E."/>
            <person name="Murat C."/>
            <person name="Riley R."/>
            <person name="Ohm R."/>
            <person name="Sun H."/>
            <person name="Tunlid A."/>
            <person name="Henrissat B."/>
            <person name="Grigoriev I.V."/>
            <person name="Hibbett D.S."/>
            <person name="Martin F."/>
        </authorList>
    </citation>
    <scope>NUCLEOTIDE SEQUENCE [LARGE SCALE GENOMIC DNA]</scope>
    <source>
        <strain evidence="2">Marx 270</strain>
    </source>
</reference>
<dbReference type="HOGENOM" id="CLU_056788_9_0_1"/>
<dbReference type="Proteomes" id="UP000054217">
    <property type="component" value="Unassembled WGS sequence"/>
</dbReference>
<dbReference type="OrthoDB" id="2641874at2759"/>
<sequence length="86" mass="9737">GNRCHIPETMKEQWVKMSTHMSSREIAKVTGYSQWTVNCVLHLSHQTGSVVKKPLESGCPHSLTVHDVHYLISCIKCTPDSYLNEL</sequence>
<feature type="non-terminal residue" evidence="1">
    <location>
        <position position="86"/>
    </location>
</feature>
<evidence type="ECO:0000313" key="1">
    <source>
        <dbReference type="EMBL" id="KIN99146.1"/>
    </source>
</evidence>
<dbReference type="SUPFAM" id="SSF46689">
    <property type="entry name" value="Homeodomain-like"/>
    <property type="match status" value="1"/>
</dbReference>
<dbReference type="InParanoid" id="A0A0C3JNS6"/>
<feature type="non-terminal residue" evidence="1">
    <location>
        <position position="1"/>
    </location>
</feature>